<dbReference type="Gene3D" id="3.90.1640.30">
    <property type="match status" value="1"/>
</dbReference>
<feature type="domain" description="RecJ OB" evidence="8">
    <location>
        <begin position="460"/>
        <end position="566"/>
    </location>
</feature>
<evidence type="ECO:0000256" key="5">
    <source>
        <dbReference type="ARBA" id="ARBA00022839"/>
    </source>
</evidence>
<evidence type="ECO:0000256" key="4">
    <source>
        <dbReference type="ARBA" id="ARBA00022801"/>
    </source>
</evidence>
<dbReference type="PANTHER" id="PTHR30255">
    <property type="entry name" value="SINGLE-STRANDED-DNA-SPECIFIC EXONUCLEASE RECJ"/>
    <property type="match status" value="1"/>
</dbReference>
<dbReference type="GO" id="GO:0006281">
    <property type="term" value="P:DNA repair"/>
    <property type="evidence" value="ECO:0007669"/>
    <property type="project" value="InterPro"/>
</dbReference>
<proteinExistence type="inferred from homology"/>
<evidence type="ECO:0000259" key="7">
    <source>
        <dbReference type="Pfam" id="PF02272"/>
    </source>
</evidence>
<dbReference type="AlphaFoldDB" id="A0A7M2RKN9"/>
<evidence type="ECO:0000256" key="1">
    <source>
        <dbReference type="ARBA" id="ARBA00005915"/>
    </source>
</evidence>
<dbReference type="EMBL" id="CP063304">
    <property type="protein sequence ID" value="QOV20849.1"/>
    <property type="molecule type" value="Genomic_DNA"/>
</dbReference>
<reference evidence="9 10" key="1">
    <citation type="submission" date="2020-10" db="EMBL/GenBank/DDBJ databases">
        <title>Blautia liquoris sp.nov., isolated from the mud in a fermentation cellar used for the production of Chinese strong-flavoured liquor.</title>
        <authorList>
            <person name="Lu L."/>
        </authorList>
    </citation>
    <scope>NUCLEOTIDE SEQUENCE [LARGE SCALE GENOMIC DNA]</scope>
    <source>
        <strain evidence="9 10">LZLJ-3</strain>
    </source>
</reference>
<feature type="domain" description="DDH" evidence="6">
    <location>
        <begin position="77"/>
        <end position="218"/>
    </location>
</feature>
<protein>
    <recommendedName>
        <fullName evidence="2">Single-stranded-DNA-specific exonuclease RecJ</fullName>
    </recommendedName>
</protein>
<dbReference type="GO" id="GO:0006310">
    <property type="term" value="P:DNA recombination"/>
    <property type="evidence" value="ECO:0007669"/>
    <property type="project" value="InterPro"/>
</dbReference>
<gene>
    <name evidence="9" type="primary">recJ</name>
    <name evidence="9" type="ORF">INP51_08025</name>
</gene>
<dbReference type="SUPFAM" id="SSF64182">
    <property type="entry name" value="DHH phosphoesterases"/>
    <property type="match status" value="1"/>
</dbReference>
<dbReference type="Gene3D" id="3.10.310.30">
    <property type="match status" value="1"/>
</dbReference>
<evidence type="ECO:0000259" key="8">
    <source>
        <dbReference type="Pfam" id="PF17768"/>
    </source>
</evidence>
<sequence>MERWVVAAKKAEFKKVGRDFHIDPVIARLIRNRDVIGYENIDEYLNGDLNYLHDPKDFKDMKKALDILDSVINAKKKIRIIGDYDIDGVMSTYILLTGLKKVGARADIQIPDRIKDGYGLNESLVREACDAGVDLILTCDNGIAASEQVKVAKDLGMQVIVTDHHEVPYEDENGRRNYLLPPADAIVNPKQQDCHYPFKGLCGAAVAWKLICALYQRHGIDRAESIEFIEYAAFATIGDVMDLQGENRVIVKEGLKRLRKTKSKGLLALMGENQLHSKDVNAYHIGFVLGPCLNASGRLDTAKRALAMLCAKSNKEAAELAGDLKALNESRKAMTLQGTKEAISYVEQSDLQKDRVLVVYLPECHESLAGIIAGRLREHYHKPSFVITKTTEGLKGSGRSIESYSMYDELCKCKELLTKFGGHPMAAGLSLDMENLSLFRKKINEVCTLDETDLMEKVVIDIEMPIAYISKKLVSQIELLAPFGKGNSKPLFAQKGLKVTGVRIFGKNKNVAKMQVIDTNGYVMDAVFFGEAEEFAEYVKTHGLMALTYYPTINQFRGRESLQITVINYQ</sequence>
<dbReference type="Pfam" id="PF01368">
    <property type="entry name" value="DHH"/>
    <property type="match status" value="1"/>
</dbReference>
<organism evidence="9 10">
    <name type="scientific">Blautia liquoris</name>
    <dbReference type="NCBI Taxonomy" id="2779518"/>
    <lineage>
        <taxon>Bacteria</taxon>
        <taxon>Bacillati</taxon>
        <taxon>Bacillota</taxon>
        <taxon>Clostridia</taxon>
        <taxon>Lachnospirales</taxon>
        <taxon>Lachnospiraceae</taxon>
        <taxon>Blautia</taxon>
    </lineage>
</organism>
<accession>A0A7M2RKN9</accession>
<dbReference type="PANTHER" id="PTHR30255:SF2">
    <property type="entry name" value="SINGLE-STRANDED-DNA-SPECIFIC EXONUCLEASE RECJ"/>
    <property type="match status" value="1"/>
</dbReference>
<evidence type="ECO:0000259" key="6">
    <source>
        <dbReference type="Pfam" id="PF01368"/>
    </source>
</evidence>
<evidence type="ECO:0000256" key="2">
    <source>
        <dbReference type="ARBA" id="ARBA00019841"/>
    </source>
</evidence>
<dbReference type="Pfam" id="PF17768">
    <property type="entry name" value="RecJ_OB"/>
    <property type="match status" value="1"/>
</dbReference>
<feature type="domain" description="DHHA1" evidence="7">
    <location>
        <begin position="354"/>
        <end position="447"/>
    </location>
</feature>
<dbReference type="GO" id="GO:0003676">
    <property type="term" value="F:nucleic acid binding"/>
    <property type="evidence" value="ECO:0007669"/>
    <property type="project" value="InterPro"/>
</dbReference>
<evidence type="ECO:0000313" key="9">
    <source>
        <dbReference type="EMBL" id="QOV20849.1"/>
    </source>
</evidence>
<keyword evidence="4" id="KW-0378">Hydrolase</keyword>
<evidence type="ECO:0000313" key="10">
    <source>
        <dbReference type="Proteomes" id="UP000593601"/>
    </source>
</evidence>
<dbReference type="InterPro" id="IPR038763">
    <property type="entry name" value="DHH_sf"/>
</dbReference>
<keyword evidence="3" id="KW-0540">Nuclease</keyword>
<dbReference type="Pfam" id="PF02272">
    <property type="entry name" value="DHHA1"/>
    <property type="match status" value="1"/>
</dbReference>
<dbReference type="InterPro" id="IPR051673">
    <property type="entry name" value="SSDNA_exonuclease_RecJ"/>
</dbReference>
<dbReference type="GO" id="GO:0008409">
    <property type="term" value="F:5'-3' exonuclease activity"/>
    <property type="evidence" value="ECO:0007669"/>
    <property type="project" value="InterPro"/>
</dbReference>
<dbReference type="KEGG" id="bliq:INP51_08025"/>
<dbReference type="InterPro" id="IPR003156">
    <property type="entry name" value="DHHA1_dom"/>
</dbReference>
<dbReference type="InterPro" id="IPR004610">
    <property type="entry name" value="RecJ"/>
</dbReference>
<dbReference type="InterPro" id="IPR001667">
    <property type="entry name" value="DDH_dom"/>
</dbReference>
<dbReference type="RefSeq" id="WP_193737163.1">
    <property type="nucleotide sequence ID" value="NZ_CP063304.1"/>
</dbReference>
<evidence type="ECO:0000256" key="3">
    <source>
        <dbReference type="ARBA" id="ARBA00022722"/>
    </source>
</evidence>
<keyword evidence="5 9" id="KW-0269">Exonuclease</keyword>
<comment type="similarity">
    <text evidence="1">Belongs to the RecJ family.</text>
</comment>
<dbReference type="Proteomes" id="UP000593601">
    <property type="component" value="Chromosome"/>
</dbReference>
<dbReference type="NCBIfam" id="TIGR00644">
    <property type="entry name" value="recJ"/>
    <property type="match status" value="1"/>
</dbReference>
<name>A0A7M2RKN9_9FIRM</name>
<keyword evidence="10" id="KW-1185">Reference proteome</keyword>
<dbReference type="InterPro" id="IPR041122">
    <property type="entry name" value="RecJ_OB"/>
</dbReference>